<dbReference type="AlphaFoldDB" id="A0A0D2LMB4"/>
<evidence type="ECO:0000313" key="3">
    <source>
        <dbReference type="Proteomes" id="UP000054498"/>
    </source>
</evidence>
<dbReference type="EMBL" id="KK105166">
    <property type="protein sequence ID" value="KIY92959.1"/>
    <property type="molecule type" value="Genomic_DNA"/>
</dbReference>
<keyword evidence="3" id="KW-1185">Reference proteome</keyword>
<reference evidence="2 3" key="1">
    <citation type="journal article" date="2013" name="BMC Genomics">
        <title>Reconstruction of the lipid metabolism for the microalga Monoraphidium neglectum from its genome sequence reveals characteristics suitable for biofuel production.</title>
        <authorList>
            <person name="Bogen C."/>
            <person name="Al-Dilaimi A."/>
            <person name="Albersmeier A."/>
            <person name="Wichmann J."/>
            <person name="Grundmann M."/>
            <person name="Rupp O."/>
            <person name="Lauersen K.J."/>
            <person name="Blifernez-Klassen O."/>
            <person name="Kalinowski J."/>
            <person name="Goesmann A."/>
            <person name="Mussgnug J.H."/>
            <person name="Kruse O."/>
        </authorList>
    </citation>
    <scope>NUCLEOTIDE SEQUENCE [LARGE SCALE GENOMIC DNA]</scope>
    <source>
        <strain evidence="2 3">SAG 48.87</strain>
    </source>
</reference>
<feature type="non-terminal residue" evidence="2">
    <location>
        <position position="86"/>
    </location>
</feature>
<feature type="region of interest" description="Disordered" evidence="1">
    <location>
        <begin position="36"/>
        <end position="65"/>
    </location>
</feature>
<evidence type="ECO:0000313" key="2">
    <source>
        <dbReference type="EMBL" id="KIY92959.1"/>
    </source>
</evidence>
<sequence length="86" mass="9524">MDFKPPAPRPPRGAGSALRKQALMGAHRTTAQHIPTVLEDEQAGGSEHGLAEARPEPDAEHCGRRSVQLRDWKDYWDDRKSVEVPG</sequence>
<evidence type="ECO:0000256" key="1">
    <source>
        <dbReference type="SAM" id="MobiDB-lite"/>
    </source>
</evidence>
<protein>
    <submittedName>
        <fullName evidence="2">Uncharacterized protein</fullName>
    </submittedName>
</protein>
<dbReference type="KEGG" id="mng:MNEG_15003"/>
<dbReference type="Proteomes" id="UP000054498">
    <property type="component" value="Unassembled WGS sequence"/>
</dbReference>
<dbReference type="GeneID" id="25732621"/>
<gene>
    <name evidence="2" type="ORF">MNEG_15003</name>
</gene>
<feature type="compositionally biased region" description="Basic and acidic residues" evidence="1">
    <location>
        <begin position="49"/>
        <end position="65"/>
    </location>
</feature>
<name>A0A0D2LMB4_9CHLO</name>
<proteinExistence type="predicted"/>
<accession>A0A0D2LMB4</accession>
<dbReference type="RefSeq" id="XP_013891979.1">
    <property type="nucleotide sequence ID" value="XM_014036525.1"/>
</dbReference>
<organism evidence="2 3">
    <name type="scientific">Monoraphidium neglectum</name>
    <dbReference type="NCBI Taxonomy" id="145388"/>
    <lineage>
        <taxon>Eukaryota</taxon>
        <taxon>Viridiplantae</taxon>
        <taxon>Chlorophyta</taxon>
        <taxon>core chlorophytes</taxon>
        <taxon>Chlorophyceae</taxon>
        <taxon>CS clade</taxon>
        <taxon>Sphaeropleales</taxon>
        <taxon>Selenastraceae</taxon>
        <taxon>Monoraphidium</taxon>
    </lineage>
</organism>